<evidence type="ECO:0000256" key="3">
    <source>
        <dbReference type="ARBA" id="ARBA00023163"/>
    </source>
</evidence>
<keyword evidence="6" id="KW-1185">Reference proteome</keyword>
<evidence type="ECO:0000313" key="6">
    <source>
        <dbReference type="Proteomes" id="UP000008808"/>
    </source>
</evidence>
<evidence type="ECO:0000256" key="1">
    <source>
        <dbReference type="ARBA" id="ARBA00023015"/>
    </source>
</evidence>
<dbReference type="eggNOG" id="COG2207">
    <property type="taxonomic scope" value="Bacteria"/>
</dbReference>
<dbReference type="GO" id="GO:0003700">
    <property type="term" value="F:DNA-binding transcription factor activity"/>
    <property type="evidence" value="ECO:0007669"/>
    <property type="project" value="InterPro"/>
</dbReference>
<dbReference type="EMBL" id="CP000157">
    <property type="protein sequence ID" value="ABC64857.1"/>
    <property type="molecule type" value="Genomic_DNA"/>
</dbReference>
<dbReference type="SMART" id="SM00342">
    <property type="entry name" value="HTH_ARAC"/>
    <property type="match status" value="1"/>
</dbReference>
<organism evidence="5 6">
    <name type="scientific">Erythrobacter litoralis (strain HTCC2594)</name>
    <dbReference type="NCBI Taxonomy" id="314225"/>
    <lineage>
        <taxon>Bacteria</taxon>
        <taxon>Pseudomonadati</taxon>
        <taxon>Pseudomonadota</taxon>
        <taxon>Alphaproteobacteria</taxon>
        <taxon>Sphingomonadales</taxon>
        <taxon>Erythrobacteraceae</taxon>
        <taxon>Erythrobacter/Porphyrobacter group</taxon>
        <taxon>Erythrobacter</taxon>
    </lineage>
</organism>
<dbReference type="GO" id="GO:0043565">
    <property type="term" value="F:sequence-specific DNA binding"/>
    <property type="evidence" value="ECO:0007669"/>
    <property type="project" value="InterPro"/>
</dbReference>
<evidence type="ECO:0000259" key="4">
    <source>
        <dbReference type="PROSITE" id="PS01124"/>
    </source>
</evidence>
<dbReference type="KEGG" id="eli:ELI_13825"/>
<protein>
    <submittedName>
        <fullName evidence="5">Putative transcriptional regulator</fullName>
    </submittedName>
</protein>
<accession>Q2N634</accession>
<proteinExistence type="predicted"/>
<dbReference type="Proteomes" id="UP000008808">
    <property type="component" value="Chromosome"/>
</dbReference>
<dbReference type="HOGENOM" id="CLU_066193_2_0_5"/>
<dbReference type="AlphaFoldDB" id="Q2N634"/>
<dbReference type="PANTHER" id="PTHR46796">
    <property type="entry name" value="HTH-TYPE TRANSCRIPTIONAL ACTIVATOR RHAS-RELATED"/>
    <property type="match status" value="1"/>
</dbReference>
<dbReference type="Gene3D" id="1.10.10.60">
    <property type="entry name" value="Homeodomain-like"/>
    <property type="match status" value="1"/>
</dbReference>
<dbReference type="InterPro" id="IPR018060">
    <property type="entry name" value="HTH_AraC"/>
</dbReference>
<dbReference type="Pfam" id="PF12833">
    <property type="entry name" value="HTH_18"/>
    <property type="match status" value="1"/>
</dbReference>
<dbReference type="PROSITE" id="PS01124">
    <property type="entry name" value="HTH_ARAC_FAMILY_2"/>
    <property type="match status" value="1"/>
</dbReference>
<dbReference type="InterPro" id="IPR050204">
    <property type="entry name" value="AraC_XylS_family_regulators"/>
</dbReference>
<sequence length="287" mass="32665">MISRPALDLRVFAVPDHLAELVTTIYRLDVDLPEGETVSDWLLPEWGNMRFLANQVEAVGEIAGMPLAGQKFTATGPSNAACKFVVGKVRIFGFGLLPLGWANYIRRPASELTNSAFDGMEHPAFATFAKLADALQFATPDDMRQFRILTDFLTHHAEPPRDHERIRLVQEAMTDPYLVQIPDFAERAGVTVRTLERLCLRSFGFSPNVILRRQRLVRSLASFMNDGGARWSEAIDRHYHDQPHFVREFHHFMGMSPSEYADQDHPIMRAFMENRREVWGVPARVSD</sequence>
<dbReference type="OrthoDB" id="2559672at2"/>
<reference evidence="6" key="1">
    <citation type="journal article" date="2009" name="J. Bacteriol.">
        <title>Complete genome sequence of Erythrobacter litoralis HTCC2594.</title>
        <authorList>
            <person name="Oh H.M."/>
            <person name="Giovannoni S.J."/>
            <person name="Ferriera S."/>
            <person name="Johnson J."/>
            <person name="Cho J.C."/>
        </authorList>
    </citation>
    <scope>NUCLEOTIDE SEQUENCE [LARGE SCALE GENOMIC DNA]</scope>
    <source>
        <strain evidence="6">HTCC2594</strain>
    </source>
</reference>
<evidence type="ECO:0000313" key="5">
    <source>
        <dbReference type="EMBL" id="ABC64857.1"/>
    </source>
</evidence>
<keyword evidence="3" id="KW-0804">Transcription</keyword>
<evidence type="ECO:0000256" key="2">
    <source>
        <dbReference type="ARBA" id="ARBA00023125"/>
    </source>
</evidence>
<dbReference type="STRING" id="314225.ELI_13825"/>
<dbReference type="RefSeq" id="WP_011415679.1">
    <property type="nucleotide sequence ID" value="NC_007722.1"/>
</dbReference>
<keyword evidence="2" id="KW-0238">DNA-binding</keyword>
<gene>
    <name evidence="5" type="ordered locus">ELI_13825</name>
</gene>
<name>Q2N634_ERYLH</name>
<keyword evidence="1" id="KW-0805">Transcription regulation</keyword>
<feature type="domain" description="HTH araC/xylS-type" evidence="4">
    <location>
        <begin position="163"/>
        <end position="263"/>
    </location>
</feature>